<comment type="similarity">
    <text evidence="1">Belongs to the tannase family.</text>
</comment>
<name>A0A2K8ME86_9SPHN</name>
<dbReference type="KEGG" id="sphc:CVN68_09660"/>
<keyword evidence="2" id="KW-0719">Serine esterase</keyword>
<keyword evidence="6" id="KW-0106">Calcium</keyword>
<evidence type="ECO:0000313" key="9">
    <source>
        <dbReference type="EMBL" id="ATY32210.1"/>
    </source>
</evidence>
<dbReference type="Pfam" id="PF07519">
    <property type="entry name" value="Tannase"/>
    <property type="match status" value="2"/>
</dbReference>
<sequence length="528" mass="55348">MQIARLSLGALLLTSAAAPDSGHGVYDASGIEARVVARCSALVAREFGDDVQIISAVHVDAAAPGTVSSGSGRSFASGIPAHCRIEGMINARMGAEGKAYGIGFAIALPDQWSGRFLLQGGGGLNGSVAPPLGNVAAGDVPALARGFAVISHDSGHKGAVFDASFMADQRAALDFAEASVRTVTIVGKAITTGYYGKPIGHSYMAGCSTGGREGMLASQRYPELFDGIVVGAPAMRTGDSNLAIAWSAVQFNQAAPRDKDGLAIVPQIFPSSDRKLILKGMLDQCDALDGLADGMIMNQAQCRFQPARLRCKTGKAEGCLSKAQVSALDRAFAGPKDAAGYPVYTPVPYDTGIVDAGGYLPTGAPGVFGPAPRELTIDLDARLQAIRANAAQRLTDTHVWTNLNTFLGRGGKILFYHGVSDAWFSALATWNYWQRARVTNGPAWDAASRFYMVPGMGHCGGGNAFDNFDLLGPVVDWVEKGRAPGAVLASRRGPAKEERPMCPHPSYPHHVGGDPTRPDSFECRAPKS</sequence>
<dbReference type="PANTHER" id="PTHR33938">
    <property type="entry name" value="FERULOYL ESTERASE B-RELATED"/>
    <property type="match status" value="1"/>
</dbReference>
<dbReference type="Proteomes" id="UP000229081">
    <property type="component" value="Chromosome"/>
</dbReference>
<dbReference type="AlphaFoldDB" id="A0A2K8ME86"/>
<accession>A0A2K8ME86</accession>
<dbReference type="OrthoDB" id="7197884at2"/>
<keyword evidence="3" id="KW-0479">Metal-binding</keyword>
<dbReference type="RefSeq" id="WP_100282019.1">
    <property type="nucleotide sequence ID" value="NZ_CP024923.1"/>
</dbReference>
<proteinExistence type="inferred from homology"/>
<evidence type="ECO:0000256" key="4">
    <source>
        <dbReference type="ARBA" id="ARBA00022729"/>
    </source>
</evidence>
<dbReference type="InterPro" id="IPR029058">
    <property type="entry name" value="AB_hydrolase_fold"/>
</dbReference>
<dbReference type="GO" id="GO:0052689">
    <property type="term" value="F:carboxylic ester hydrolase activity"/>
    <property type="evidence" value="ECO:0007669"/>
    <property type="project" value="UniProtKB-KW"/>
</dbReference>
<dbReference type="Gene3D" id="3.40.50.1820">
    <property type="entry name" value="alpha/beta hydrolase"/>
    <property type="match status" value="1"/>
</dbReference>
<dbReference type="InterPro" id="IPR011118">
    <property type="entry name" value="Tannase/feruloyl_esterase"/>
</dbReference>
<keyword evidence="10" id="KW-1185">Reference proteome</keyword>
<gene>
    <name evidence="9" type="ORF">CVN68_09660</name>
</gene>
<dbReference type="EMBL" id="CP024923">
    <property type="protein sequence ID" value="ATY32210.1"/>
    <property type="molecule type" value="Genomic_DNA"/>
</dbReference>
<protein>
    <submittedName>
        <fullName evidence="9">Tannase/feruloyl esterase family alpha/beta hydrolase</fullName>
    </submittedName>
</protein>
<feature type="region of interest" description="Disordered" evidence="8">
    <location>
        <begin position="490"/>
        <end position="528"/>
    </location>
</feature>
<evidence type="ECO:0000256" key="3">
    <source>
        <dbReference type="ARBA" id="ARBA00022723"/>
    </source>
</evidence>
<evidence type="ECO:0000256" key="2">
    <source>
        <dbReference type="ARBA" id="ARBA00022487"/>
    </source>
</evidence>
<keyword evidence="5 9" id="KW-0378">Hydrolase</keyword>
<evidence type="ECO:0000256" key="6">
    <source>
        <dbReference type="ARBA" id="ARBA00022837"/>
    </source>
</evidence>
<dbReference type="GO" id="GO:0046872">
    <property type="term" value="F:metal ion binding"/>
    <property type="evidence" value="ECO:0007669"/>
    <property type="project" value="UniProtKB-KW"/>
</dbReference>
<keyword evidence="7" id="KW-1015">Disulfide bond</keyword>
<dbReference type="PANTHER" id="PTHR33938:SF15">
    <property type="entry name" value="FERULOYL ESTERASE B-RELATED"/>
    <property type="match status" value="1"/>
</dbReference>
<reference evidence="9 10" key="1">
    <citation type="submission" date="2017-11" db="EMBL/GenBank/DDBJ databases">
        <title>Complete genome sequence of Sphingomonas sp. Strain Cra20, a psychrotolerant potential plant growth promoting rhizobacteria.</title>
        <authorList>
            <person name="Luo Y."/>
        </authorList>
    </citation>
    <scope>NUCLEOTIDE SEQUENCE [LARGE SCALE GENOMIC DNA]</scope>
    <source>
        <strain evidence="9 10">Cra20</strain>
    </source>
</reference>
<feature type="compositionally biased region" description="Basic and acidic residues" evidence="8">
    <location>
        <begin position="516"/>
        <end position="528"/>
    </location>
</feature>
<evidence type="ECO:0000256" key="8">
    <source>
        <dbReference type="SAM" id="MobiDB-lite"/>
    </source>
</evidence>
<dbReference type="SUPFAM" id="SSF53474">
    <property type="entry name" value="alpha/beta-Hydrolases"/>
    <property type="match status" value="1"/>
</dbReference>
<evidence type="ECO:0000256" key="5">
    <source>
        <dbReference type="ARBA" id="ARBA00022801"/>
    </source>
</evidence>
<evidence type="ECO:0000256" key="7">
    <source>
        <dbReference type="ARBA" id="ARBA00023157"/>
    </source>
</evidence>
<keyword evidence="4" id="KW-0732">Signal</keyword>
<organism evidence="9 10">
    <name type="scientific">Sphingomonas psychrotolerans</name>
    <dbReference type="NCBI Taxonomy" id="1327635"/>
    <lineage>
        <taxon>Bacteria</taxon>
        <taxon>Pseudomonadati</taxon>
        <taxon>Pseudomonadota</taxon>
        <taxon>Alphaproteobacteria</taxon>
        <taxon>Sphingomonadales</taxon>
        <taxon>Sphingomonadaceae</taxon>
        <taxon>Sphingomonas</taxon>
    </lineage>
</organism>
<evidence type="ECO:0000313" key="10">
    <source>
        <dbReference type="Proteomes" id="UP000229081"/>
    </source>
</evidence>
<evidence type="ECO:0000256" key="1">
    <source>
        <dbReference type="ARBA" id="ARBA00006249"/>
    </source>
</evidence>